<gene>
    <name evidence="1" type="ORF">PYW08_015600</name>
</gene>
<reference evidence="1" key="1">
    <citation type="submission" date="2023-03" db="EMBL/GenBank/DDBJ databases">
        <title>Chromosome-level genomes of two armyworms, Mythimna separata and Mythimna loreyi, provide insights into the biosynthesis and reception of sex pheromones.</title>
        <authorList>
            <person name="Zhao H."/>
        </authorList>
    </citation>
    <scope>NUCLEOTIDE SEQUENCE</scope>
    <source>
        <strain evidence="1">BeijingLab</strain>
    </source>
</reference>
<protein>
    <submittedName>
        <fullName evidence="1">Uncharacterized protein</fullName>
    </submittedName>
</protein>
<comment type="caution">
    <text evidence="1">The sequence shown here is derived from an EMBL/GenBank/DDBJ whole genome shotgun (WGS) entry which is preliminary data.</text>
</comment>
<dbReference type="EMBL" id="CM056783">
    <property type="protein sequence ID" value="KAJ8727203.1"/>
    <property type="molecule type" value="Genomic_DNA"/>
</dbReference>
<evidence type="ECO:0000313" key="1">
    <source>
        <dbReference type="EMBL" id="KAJ8727203.1"/>
    </source>
</evidence>
<proteinExistence type="predicted"/>
<name>A0ACC2QYS9_9NEOP</name>
<sequence>MDEEKKTERKRRRFAARLKSSKGITCSEVPGPNIVLCNAGQATGLEKDAIFDLIKEHGLSIPLPKFIAEKGESHCFLVFDKTENAQLFYNTCNGKAKADENGTPLYLNFVEKVPNTEILCPHEDPKGLLLLNDFISMEEEKQFIKLFDWDSESNNLKNRQVRHFGYEFRYGSNDVDLNNPLIEKIPEECDVLWERLKEHGLDVGVPDQLTVNKYCPGQGIPSHVDKHSPFGDTILSLSLGSNVVMDWKHHSGKYVPTVVQARSLLVMRDEARYDWQHGIQPRTWDPVIENRVENSRNIKVITSDTVPRNTRISLTFRWTRRGPCECKYKTLCDSAEKVSADNLEDELASNLEELHVHQVYEQIAGHFSTTRHKPWPKVVQFMERVTPGSVVMDLGCGNGKNILKRDDIVQIAGERSSGLLSECKEHIRGIGRADCVRLDLLNAMLKDEAADIVICIAVIHHFSSKARRLQSISTIHRLLRKGGSALITVWAKDQTKSNYLCKSKQDQQNETQAETQVTVGGVNLPVHENRTQFKHQDLLVPWKLRKVSDKKLANAPDNTLLRYYHVFEENELDELCKEANFAIEDSFYEEGNWCVVCKKK</sequence>
<organism evidence="1 2">
    <name type="scientific">Mythimna loreyi</name>
    <dbReference type="NCBI Taxonomy" id="667449"/>
    <lineage>
        <taxon>Eukaryota</taxon>
        <taxon>Metazoa</taxon>
        <taxon>Ecdysozoa</taxon>
        <taxon>Arthropoda</taxon>
        <taxon>Hexapoda</taxon>
        <taxon>Insecta</taxon>
        <taxon>Pterygota</taxon>
        <taxon>Neoptera</taxon>
        <taxon>Endopterygota</taxon>
        <taxon>Lepidoptera</taxon>
        <taxon>Glossata</taxon>
        <taxon>Ditrysia</taxon>
        <taxon>Noctuoidea</taxon>
        <taxon>Noctuidae</taxon>
        <taxon>Noctuinae</taxon>
        <taxon>Hadenini</taxon>
        <taxon>Mythimna</taxon>
    </lineage>
</organism>
<accession>A0ACC2QYS9</accession>
<keyword evidence="2" id="KW-1185">Reference proteome</keyword>
<dbReference type="Proteomes" id="UP001231649">
    <property type="component" value="Chromosome 7"/>
</dbReference>
<evidence type="ECO:0000313" key="2">
    <source>
        <dbReference type="Proteomes" id="UP001231649"/>
    </source>
</evidence>